<protein>
    <submittedName>
        <fullName evidence="2">NADH oxidase (Noxc)</fullName>
    </submittedName>
</protein>
<dbReference type="RefSeq" id="WP_087098405.1">
    <property type="nucleotide sequence ID" value="NZ_FMIK01000021.1"/>
</dbReference>
<dbReference type="CDD" id="cd02142">
    <property type="entry name" value="McbC_SagB-like_oxidoreductase"/>
    <property type="match status" value="1"/>
</dbReference>
<feature type="domain" description="Nitroreductase" evidence="1">
    <location>
        <begin position="67"/>
        <end position="238"/>
    </location>
</feature>
<dbReference type="SUPFAM" id="SSF55469">
    <property type="entry name" value="FMN-dependent nitroreductase-like"/>
    <property type="match status" value="1"/>
</dbReference>
<dbReference type="NCBIfam" id="TIGR03605">
    <property type="entry name" value="antibiot_sagB"/>
    <property type="match status" value="1"/>
</dbReference>
<dbReference type="InterPro" id="IPR052544">
    <property type="entry name" value="Bacteriocin_Proc_Enz"/>
</dbReference>
<gene>
    <name evidence="2" type="ORF">BCB44BAC_01583</name>
</gene>
<dbReference type="GO" id="GO:0016491">
    <property type="term" value="F:oxidoreductase activity"/>
    <property type="evidence" value="ECO:0007669"/>
    <property type="project" value="InterPro"/>
</dbReference>
<evidence type="ECO:0000259" key="1">
    <source>
        <dbReference type="Pfam" id="PF00881"/>
    </source>
</evidence>
<dbReference type="EMBL" id="FMIK01000021">
    <property type="protein sequence ID" value="SCL89672.1"/>
    <property type="molecule type" value="Genomic_DNA"/>
</dbReference>
<dbReference type="Pfam" id="PF00881">
    <property type="entry name" value="Nitroreductase"/>
    <property type="match status" value="1"/>
</dbReference>
<dbReference type="Proteomes" id="UP000242164">
    <property type="component" value="Unassembled WGS sequence"/>
</dbReference>
<evidence type="ECO:0000313" key="3">
    <source>
        <dbReference type="Proteomes" id="UP000242164"/>
    </source>
</evidence>
<dbReference type="InterPro" id="IPR000415">
    <property type="entry name" value="Nitroreductase-like"/>
</dbReference>
<accession>A0AAX2CFE8</accession>
<comment type="caution">
    <text evidence="2">The sequence shown here is derived from an EMBL/GenBank/DDBJ whole genome shotgun (WGS) entry which is preliminary data.</text>
</comment>
<evidence type="ECO:0000313" key="2">
    <source>
        <dbReference type="EMBL" id="SCL89672.1"/>
    </source>
</evidence>
<dbReference type="PANTHER" id="PTHR43745:SF2">
    <property type="entry name" value="NITROREDUCTASE MJ1384-RELATED"/>
    <property type="match status" value="1"/>
</dbReference>
<proteinExistence type="predicted"/>
<dbReference type="PANTHER" id="PTHR43745">
    <property type="entry name" value="NITROREDUCTASE MJ1384-RELATED"/>
    <property type="match status" value="1"/>
</dbReference>
<organism evidence="2 3">
    <name type="scientific">Bacillus cytotoxicus</name>
    <dbReference type="NCBI Taxonomy" id="580165"/>
    <lineage>
        <taxon>Bacteria</taxon>
        <taxon>Bacillati</taxon>
        <taxon>Bacillota</taxon>
        <taxon>Bacilli</taxon>
        <taxon>Bacillales</taxon>
        <taxon>Bacillaceae</taxon>
        <taxon>Bacillus</taxon>
        <taxon>Bacillus cereus group</taxon>
    </lineage>
</organism>
<dbReference type="AlphaFoldDB" id="A0AAX2CFE8"/>
<dbReference type="InterPro" id="IPR020051">
    <property type="entry name" value="SagB-type_dehydrogenase"/>
</dbReference>
<dbReference type="Gene3D" id="3.40.109.10">
    <property type="entry name" value="NADH Oxidase"/>
    <property type="match status" value="1"/>
</dbReference>
<sequence>MKLSKEVTWWDTDFDRSSLRKYFHKHSISRRNYTSVQIKKVKGSKKWDKYEGIALQKYSSKVQIEEILKRRRTRRVRSEVNITKEILSKLLLFSVGITDSENNYFAYPSPGALYPCTLFLTINLPDFKDDIYRYNPYKHMLEKYSLNTGHYLDEVVIDNQLAKFPLKIFFTSDYQLLEYKYGELSYRLLNQEIGHMAQNISLYAEYLGLNTTCIGGFYEEEFKKYIKEYDLLYVMVVG</sequence>
<reference evidence="2 3" key="1">
    <citation type="submission" date="2016-08" db="EMBL/GenBank/DDBJ databases">
        <authorList>
            <person name="Loux V."/>
            <person name="Rue O."/>
        </authorList>
    </citation>
    <scope>NUCLEOTIDE SEQUENCE [LARGE SCALE GENOMIC DNA]</scope>
    <source>
        <strain evidence="2 3">AFSSA_08CEB44bac</strain>
    </source>
</reference>
<dbReference type="InterPro" id="IPR029479">
    <property type="entry name" value="Nitroreductase"/>
</dbReference>
<name>A0AAX2CFE8_9BACI</name>